<organism evidence="2 3">
    <name type="scientific">Teratosphaeria destructans</name>
    <dbReference type="NCBI Taxonomy" id="418781"/>
    <lineage>
        <taxon>Eukaryota</taxon>
        <taxon>Fungi</taxon>
        <taxon>Dikarya</taxon>
        <taxon>Ascomycota</taxon>
        <taxon>Pezizomycotina</taxon>
        <taxon>Dothideomycetes</taxon>
        <taxon>Dothideomycetidae</taxon>
        <taxon>Mycosphaerellales</taxon>
        <taxon>Teratosphaeriaceae</taxon>
        <taxon>Teratosphaeria</taxon>
    </lineage>
</organism>
<reference evidence="2 3" key="1">
    <citation type="journal article" date="2018" name="IMA Fungus">
        <title>IMA Genome-F 10: Nine draft genome sequences of Claviceps purpurea s.lat., including C. arundinis, C. humidiphila, and C. cf. spartinae, pseudomolecules for the pitch canker pathogen Fusarium circinatum, draft genome of Davidsoniella eucalypti, Grosmannia galeiformis, Quambalaria eucalypti, and Teratosphaeria destructans.</title>
        <authorList>
            <person name="Wingfield B.D."/>
            <person name="Liu M."/>
            <person name="Nguyen H.D."/>
            <person name="Lane F.A."/>
            <person name="Morgan S.W."/>
            <person name="De Vos L."/>
            <person name="Wilken P.M."/>
            <person name="Duong T.A."/>
            <person name="Aylward J."/>
            <person name="Coetzee M.P."/>
            <person name="Dadej K."/>
            <person name="De Beer Z.W."/>
            <person name="Findlay W."/>
            <person name="Havenga M."/>
            <person name="Kolarik M."/>
            <person name="Menzies J.G."/>
            <person name="Naidoo K."/>
            <person name="Pochopski O."/>
            <person name="Shoukouhi P."/>
            <person name="Santana Q.C."/>
            <person name="Seifert K.A."/>
            <person name="Soal N."/>
            <person name="Steenkamp E.T."/>
            <person name="Tatham C.T."/>
            <person name="van der Nest M.A."/>
            <person name="Wingfield M.J."/>
        </authorList>
    </citation>
    <scope>NUCLEOTIDE SEQUENCE [LARGE SCALE GENOMIC DNA]</scope>
    <source>
        <strain evidence="2">CMW44962</strain>
    </source>
</reference>
<sequence>MLALLTLSLAAVATAFVEPQQACQSRGQGCALDCSPGSKDGLQSKCWEFLNMTGYIQEWVAVNGTEAGIKEDGFAQAYLKWSGQNTLTCNLITSDTCTQPLSTAKYQNHQQFYALWNIFAVYQFFNQYSTALTASQSLASSKLGQIVDKVAPPVEHITSTPEWYTNFGVGLYYAAIFVGPLFTATEAPAVASALAAAIMNGIWAARATPPLGQVNQGYTQTAQQRIQTLANIGGDLADLVSEWQKQVLDEVAAMQNNVESFLALTSPGGFSERVTISLPSQSTVLYKSLELFTLAEALTASGVIIAKSTGIDPREVATRTGEIQCPGFGPAGNCYTYFYDTANKNTYVFHDTNNDQRDFTDLINFIWDHKIVDNLTEIFANEQCAGKTPSLEKPDPHVFCSFNAKNCEYAYDRHWAEQEKKEFTNCDNDPHWMKNCGSRSEDTFVLPLSYLGPLLHKDNYCRSA</sequence>
<keyword evidence="3" id="KW-1185">Reference proteome</keyword>
<dbReference type="OrthoDB" id="5345753at2759"/>
<reference evidence="2 3" key="2">
    <citation type="journal article" date="2021" name="Curr. Genet.">
        <title>Genetic response to nitrogen starvation in the aggressive Eucalyptus foliar pathogen Teratosphaeria destructans.</title>
        <authorList>
            <person name="Havenga M."/>
            <person name="Wingfield B.D."/>
            <person name="Wingfield M.J."/>
            <person name="Dreyer L.L."/>
            <person name="Roets F."/>
            <person name="Aylward J."/>
        </authorList>
    </citation>
    <scope>NUCLEOTIDE SEQUENCE [LARGE SCALE GENOMIC DNA]</scope>
    <source>
        <strain evidence="2">CMW44962</strain>
    </source>
</reference>
<evidence type="ECO:0000313" key="3">
    <source>
        <dbReference type="Proteomes" id="UP001138500"/>
    </source>
</evidence>
<comment type="caution">
    <text evidence="2">The sequence shown here is derived from an EMBL/GenBank/DDBJ whole genome shotgun (WGS) entry which is preliminary data.</text>
</comment>
<proteinExistence type="predicted"/>
<feature type="signal peptide" evidence="1">
    <location>
        <begin position="1"/>
        <end position="15"/>
    </location>
</feature>
<name>A0A9W7W2M3_9PEZI</name>
<gene>
    <name evidence="2" type="ORF">Tdes44962_MAKER09501</name>
</gene>
<keyword evidence="1" id="KW-0732">Signal</keyword>
<feature type="chain" id="PRO_5040763085" evidence="1">
    <location>
        <begin position="16"/>
        <end position="464"/>
    </location>
</feature>
<dbReference type="EMBL" id="RIBY02001835">
    <property type="protein sequence ID" value="KAH9828023.1"/>
    <property type="molecule type" value="Genomic_DNA"/>
</dbReference>
<protein>
    <submittedName>
        <fullName evidence="2">Uncharacterized protein</fullName>
    </submittedName>
</protein>
<dbReference type="Proteomes" id="UP001138500">
    <property type="component" value="Unassembled WGS sequence"/>
</dbReference>
<dbReference type="AlphaFoldDB" id="A0A9W7W2M3"/>
<accession>A0A9W7W2M3</accession>
<evidence type="ECO:0000256" key="1">
    <source>
        <dbReference type="SAM" id="SignalP"/>
    </source>
</evidence>
<evidence type="ECO:0000313" key="2">
    <source>
        <dbReference type="EMBL" id="KAH9828023.1"/>
    </source>
</evidence>